<dbReference type="InterPro" id="IPR020845">
    <property type="entry name" value="AMP-binding_CS"/>
</dbReference>
<sequence>MNLAALLQRAGRADFNRPALVLGTDVTATYGALARDAAVLGRALRETLGLGAGDRVAIVMRNVPDYVTVLFGAWWGGLSVVPANAKLHPKEIDYILRDSGARVCFVTPDLAPSVEGTSAVADGQVRVIEAGSADWRVLLETEPLDEPLTVEADAMAWLFYTSGTTGRPKGAMLSHRNLFSMTACYFADVDAIGAGDCIVHAAPMSHGSGLYILPHVAQAAAQVIPESGGFDPAEIFALMRAHRGLSMFAAPTMVHRLNVTAEQADPDTGNLKSIIYGGGPMYLADCKRAFALFGPKLIQIYGQGESPMTITALSRARHAEAIARGDDALLGSVGVAQMLADVRVTDEGGTPLPAGETGEVVVRGPQVMPGYWRQPDATAATIRDGWLHTGDMGAMAADGCLTLKDRSKDVIISGGTNIYPREVEEALLLHPAVREVSVIGRPVADWGEEVVAFVVPRPGATVGAADLDGHVRDHIARFKRPRHYRFLEALPKNHYGKVAKITLREWLDKETEPAPPPT</sequence>
<feature type="domain" description="AMP-dependent synthetase/ligase" evidence="1">
    <location>
        <begin position="10"/>
        <end position="372"/>
    </location>
</feature>
<evidence type="ECO:0000313" key="3">
    <source>
        <dbReference type="EMBL" id="SLN76646.1"/>
    </source>
</evidence>
<dbReference type="Gene3D" id="3.30.300.30">
    <property type="match status" value="1"/>
</dbReference>
<dbReference type="InterPro" id="IPR025110">
    <property type="entry name" value="AMP-bd_C"/>
</dbReference>
<dbReference type="Pfam" id="PF13193">
    <property type="entry name" value="AMP-binding_C"/>
    <property type="match status" value="1"/>
</dbReference>
<feature type="domain" description="AMP-binding enzyme C-terminal" evidence="2">
    <location>
        <begin position="422"/>
        <end position="497"/>
    </location>
</feature>
<dbReference type="InterPro" id="IPR000873">
    <property type="entry name" value="AMP-dep_synth/lig_dom"/>
</dbReference>
<accession>A0A1Y5TY27</accession>
<reference evidence="3 4" key="1">
    <citation type="submission" date="2017-03" db="EMBL/GenBank/DDBJ databases">
        <authorList>
            <person name="Afonso C.L."/>
            <person name="Miller P.J."/>
            <person name="Scott M.A."/>
            <person name="Spackman E."/>
            <person name="Goraichik I."/>
            <person name="Dimitrov K.M."/>
            <person name="Suarez D.L."/>
            <person name="Swayne D.E."/>
        </authorList>
    </citation>
    <scope>NUCLEOTIDE SEQUENCE [LARGE SCALE GENOMIC DNA]</scope>
    <source>
        <strain evidence="3 4">CECT 7691</strain>
    </source>
</reference>
<dbReference type="InterPro" id="IPR050237">
    <property type="entry name" value="ATP-dep_AMP-bd_enzyme"/>
</dbReference>
<dbReference type="AlphaFoldDB" id="A0A1Y5TY27"/>
<dbReference type="InParanoid" id="A0A1Y5TY27"/>
<dbReference type="PANTHER" id="PTHR43767">
    <property type="entry name" value="LONG-CHAIN-FATTY-ACID--COA LIGASE"/>
    <property type="match status" value="1"/>
</dbReference>
<dbReference type="PROSITE" id="PS00455">
    <property type="entry name" value="AMP_BINDING"/>
    <property type="match status" value="1"/>
</dbReference>
<keyword evidence="3" id="KW-0436">Ligase</keyword>
<dbReference type="Pfam" id="PF00501">
    <property type="entry name" value="AMP-binding"/>
    <property type="match status" value="1"/>
</dbReference>
<dbReference type="SUPFAM" id="SSF56801">
    <property type="entry name" value="Acetyl-CoA synthetase-like"/>
    <property type="match status" value="1"/>
</dbReference>
<dbReference type="EC" id="6.2.1.3" evidence="3"/>
<dbReference type="GO" id="GO:0004467">
    <property type="term" value="F:long-chain fatty acid-CoA ligase activity"/>
    <property type="evidence" value="ECO:0007669"/>
    <property type="project" value="UniProtKB-EC"/>
</dbReference>
<evidence type="ECO:0000313" key="4">
    <source>
        <dbReference type="Proteomes" id="UP000193200"/>
    </source>
</evidence>
<dbReference type="Proteomes" id="UP000193200">
    <property type="component" value="Unassembled WGS sequence"/>
</dbReference>
<keyword evidence="4" id="KW-1185">Reference proteome</keyword>
<proteinExistence type="predicted"/>
<dbReference type="Gene3D" id="3.40.50.12780">
    <property type="entry name" value="N-terminal domain of ligase-like"/>
    <property type="match status" value="1"/>
</dbReference>
<organism evidence="3 4">
    <name type="scientific">Oceanibacterium hippocampi</name>
    <dbReference type="NCBI Taxonomy" id="745714"/>
    <lineage>
        <taxon>Bacteria</taxon>
        <taxon>Pseudomonadati</taxon>
        <taxon>Pseudomonadota</taxon>
        <taxon>Alphaproteobacteria</taxon>
        <taxon>Sneathiellales</taxon>
        <taxon>Sneathiellaceae</taxon>
        <taxon>Oceanibacterium</taxon>
    </lineage>
</organism>
<dbReference type="InterPro" id="IPR042099">
    <property type="entry name" value="ANL_N_sf"/>
</dbReference>
<evidence type="ECO:0000259" key="2">
    <source>
        <dbReference type="Pfam" id="PF13193"/>
    </source>
</evidence>
<protein>
    <submittedName>
        <fullName evidence="3">Long-chain-fatty-acid--CoA ligase</fullName>
        <ecNumber evidence="3">6.2.1.3</ecNumber>
    </submittedName>
</protein>
<gene>
    <name evidence="3" type="primary">lcfB_18</name>
    <name evidence="3" type="ORF">OCH7691_04154</name>
</gene>
<name>A0A1Y5TY27_9PROT</name>
<dbReference type="InterPro" id="IPR045851">
    <property type="entry name" value="AMP-bd_C_sf"/>
</dbReference>
<dbReference type="RefSeq" id="WP_085885499.1">
    <property type="nucleotide sequence ID" value="NZ_FWFR01000005.1"/>
</dbReference>
<dbReference type="EMBL" id="FWFR01000005">
    <property type="protein sequence ID" value="SLN76646.1"/>
    <property type="molecule type" value="Genomic_DNA"/>
</dbReference>
<dbReference type="PANTHER" id="PTHR43767:SF1">
    <property type="entry name" value="NONRIBOSOMAL PEPTIDE SYNTHASE PES1 (EUROFUNG)-RELATED"/>
    <property type="match status" value="1"/>
</dbReference>
<dbReference type="OrthoDB" id="9803968at2"/>
<evidence type="ECO:0000259" key="1">
    <source>
        <dbReference type="Pfam" id="PF00501"/>
    </source>
</evidence>